<name>A0A9W7DNH0_AMBMO</name>
<evidence type="ECO:0000313" key="1">
    <source>
        <dbReference type="EMBL" id="GMG55143.1"/>
    </source>
</evidence>
<sequence>MLRYTTIEFRFWKPPSPSPSPSGIYWALEPGIGIGIQAYKLKGSGRSPNFRNLGIRESMRVSRYNW</sequence>
<accession>A0A9W7DNH0</accession>
<reference evidence="1" key="1">
    <citation type="submission" date="2023-04" db="EMBL/GenBank/DDBJ databases">
        <title>Ambrosiozyma monospora NBRC 1965.</title>
        <authorList>
            <person name="Ichikawa N."/>
            <person name="Sato H."/>
            <person name="Tonouchi N."/>
        </authorList>
    </citation>
    <scope>NUCLEOTIDE SEQUENCE</scope>
    <source>
        <strain evidence="1">NBRC 1965</strain>
    </source>
</reference>
<proteinExistence type="predicted"/>
<comment type="caution">
    <text evidence="1">The sequence shown here is derived from an EMBL/GenBank/DDBJ whole genome shotgun (WGS) entry which is preliminary data.</text>
</comment>
<protein>
    <submittedName>
        <fullName evidence="1">Unnamed protein product</fullName>
    </submittedName>
</protein>
<evidence type="ECO:0000313" key="2">
    <source>
        <dbReference type="Proteomes" id="UP001165063"/>
    </source>
</evidence>
<keyword evidence="2" id="KW-1185">Reference proteome</keyword>
<gene>
    <name evidence="1" type="ORF">Amon01_000751900</name>
</gene>
<dbReference type="Proteomes" id="UP001165063">
    <property type="component" value="Unassembled WGS sequence"/>
</dbReference>
<dbReference type="EMBL" id="BSXU01005628">
    <property type="protein sequence ID" value="GMG55143.1"/>
    <property type="molecule type" value="Genomic_DNA"/>
</dbReference>
<organism evidence="1 2">
    <name type="scientific">Ambrosiozyma monospora</name>
    <name type="common">Yeast</name>
    <name type="synonym">Endomycopsis monosporus</name>
    <dbReference type="NCBI Taxonomy" id="43982"/>
    <lineage>
        <taxon>Eukaryota</taxon>
        <taxon>Fungi</taxon>
        <taxon>Dikarya</taxon>
        <taxon>Ascomycota</taxon>
        <taxon>Saccharomycotina</taxon>
        <taxon>Pichiomycetes</taxon>
        <taxon>Pichiales</taxon>
        <taxon>Pichiaceae</taxon>
        <taxon>Ambrosiozyma</taxon>
    </lineage>
</organism>
<dbReference type="AlphaFoldDB" id="A0A9W7DNH0"/>